<accession>A0A4Q9KKB7</accession>
<evidence type="ECO:0000259" key="2">
    <source>
        <dbReference type="Pfam" id="PF07853"/>
    </source>
</evidence>
<dbReference type="InterPro" id="IPR012867">
    <property type="entry name" value="DUF1648"/>
</dbReference>
<comment type="caution">
    <text evidence="3">The sequence shown here is derived from an EMBL/GenBank/DDBJ whole genome shotgun (WGS) entry which is preliminary data.</text>
</comment>
<feature type="transmembrane region" description="Helical" evidence="1">
    <location>
        <begin position="59"/>
        <end position="79"/>
    </location>
</feature>
<keyword evidence="4" id="KW-1185">Reference proteome</keyword>
<dbReference type="RefSeq" id="WP_131172021.1">
    <property type="nucleotide sequence ID" value="NZ_FXTL01000007.1"/>
</dbReference>
<feature type="transmembrane region" description="Helical" evidence="1">
    <location>
        <begin position="21"/>
        <end position="39"/>
    </location>
</feature>
<name>A0A4Q9KKB7_PROTD</name>
<dbReference type="AlphaFoldDB" id="A0A4Q9KKB7"/>
<dbReference type="Proteomes" id="UP000291933">
    <property type="component" value="Unassembled WGS sequence"/>
</dbReference>
<sequence>MGSLHEPTGDPVRPAQGARRGGVPVLAAGILLPMTYPGLPETVPTHFGVGGQPDGWGPKSSIFVVFGVLTVMMVGISVLSRFPRVFNDSVAVTEGNAQRVYRAGERLMVWLLGALGVIVLGLTSASIEPDGIGMPIVWVGVALTILATVAGVVGTVRAGLAGGL</sequence>
<keyword evidence="1" id="KW-1133">Transmembrane helix</keyword>
<reference evidence="3 4" key="1">
    <citation type="submission" date="2019-01" db="EMBL/GenBank/DDBJ databases">
        <title>Lactibacter flavus gen. nov., sp. nov., a novel bacterium of the family Propionibacteriaceae isolated from raw milk and dairy products.</title>
        <authorList>
            <person name="Huptas C."/>
            <person name="Wenning M."/>
            <person name="Breitenwieser F."/>
            <person name="Doll E."/>
            <person name="Von Neubeck M."/>
            <person name="Busse H.-J."/>
            <person name="Scherer S."/>
        </authorList>
    </citation>
    <scope>NUCLEOTIDE SEQUENCE [LARGE SCALE GENOMIC DNA]</scope>
    <source>
        <strain evidence="3 4">DSM 22130</strain>
    </source>
</reference>
<gene>
    <name evidence="3" type="ORF">ET996_07915</name>
</gene>
<keyword evidence="1" id="KW-0812">Transmembrane</keyword>
<feature type="domain" description="DUF1648" evidence="2">
    <location>
        <begin position="27"/>
        <end position="68"/>
    </location>
</feature>
<organism evidence="3 4">
    <name type="scientific">Propioniciclava tarda</name>
    <dbReference type="NCBI Taxonomy" id="433330"/>
    <lineage>
        <taxon>Bacteria</taxon>
        <taxon>Bacillati</taxon>
        <taxon>Actinomycetota</taxon>
        <taxon>Actinomycetes</taxon>
        <taxon>Propionibacteriales</taxon>
        <taxon>Propionibacteriaceae</taxon>
        <taxon>Propioniciclava</taxon>
    </lineage>
</organism>
<feature type="transmembrane region" description="Helical" evidence="1">
    <location>
        <begin position="107"/>
        <end position="127"/>
    </location>
</feature>
<dbReference type="Pfam" id="PF07853">
    <property type="entry name" value="DUF1648"/>
    <property type="match status" value="1"/>
</dbReference>
<protein>
    <submittedName>
        <fullName evidence="3">DUF1648 domain-containing protein</fullName>
    </submittedName>
</protein>
<keyword evidence="1" id="KW-0472">Membrane</keyword>
<proteinExistence type="predicted"/>
<evidence type="ECO:0000313" key="4">
    <source>
        <dbReference type="Proteomes" id="UP000291933"/>
    </source>
</evidence>
<dbReference type="OrthoDB" id="9808690at2"/>
<evidence type="ECO:0000256" key="1">
    <source>
        <dbReference type="SAM" id="Phobius"/>
    </source>
</evidence>
<feature type="transmembrane region" description="Helical" evidence="1">
    <location>
        <begin position="133"/>
        <end position="156"/>
    </location>
</feature>
<dbReference type="EMBL" id="SDMR01000008">
    <property type="protein sequence ID" value="TBT94932.1"/>
    <property type="molecule type" value="Genomic_DNA"/>
</dbReference>
<evidence type="ECO:0000313" key="3">
    <source>
        <dbReference type="EMBL" id="TBT94932.1"/>
    </source>
</evidence>